<name>A0A9X1YC50_9PROT</name>
<organism evidence="2 3">
    <name type="scientific">Roseomonas acroporae</name>
    <dbReference type="NCBI Taxonomy" id="2937791"/>
    <lineage>
        <taxon>Bacteria</taxon>
        <taxon>Pseudomonadati</taxon>
        <taxon>Pseudomonadota</taxon>
        <taxon>Alphaproteobacteria</taxon>
        <taxon>Acetobacterales</taxon>
        <taxon>Roseomonadaceae</taxon>
        <taxon>Roseomonas</taxon>
    </lineage>
</organism>
<keyword evidence="1" id="KW-0472">Membrane</keyword>
<feature type="transmembrane region" description="Helical" evidence="1">
    <location>
        <begin position="32"/>
        <end position="56"/>
    </location>
</feature>
<proteinExistence type="predicted"/>
<dbReference type="EMBL" id="JALPRX010000078">
    <property type="protein sequence ID" value="MCK8786275.1"/>
    <property type="molecule type" value="Genomic_DNA"/>
</dbReference>
<dbReference type="AlphaFoldDB" id="A0A9X1YC50"/>
<dbReference type="RefSeq" id="WP_248668388.1">
    <property type="nucleotide sequence ID" value="NZ_JALPRX010000078.1"/>
</dbReference>
<evidence type="ECO:0000313" key="3">
    <source>
        <dbReference type="Proteomes" id="UP001139516"/>
    </source>
</evidence>
<evidence type="ECO:0000256" key="1">
    <source>
        <dbReference type="SAM" id="Phobius"/>
    </source>
</evidence>
<keyword evidence="1" id="KW-0812">Transmembrane</keyword>
<evidence type="ECO:0000313" key="2">
    <source>
        <dbReference type="EMBL" id="MCK8786275.1"/>
    </source>
</evidence>
<keyword evidence="1" id="KW-1133">Transmembrane helix</keyword>
<sequence length="66" mass="6819">MLSFQHLPLALATRFAALRADRRGVTAIEYGLIAALIAVVITAGVGAFGNSVNTFFNGLAAKLSLG</sequence>
<reference evidence="2" key="1">
    <citation type="submission" date="2022-04" db="EMBL/GenBank/DDBJ databases">
        <title>Roseomonas acroporae sp. nov., isolated from coral Acropora digitifera.</title>
        <authorList>
            <person name="Sun H."/>
        </authorList>
    </citation>
    <scope>NUCLEOTIDE SEQUENCE</scope>
    <source>
        <strain evidence="2">NAR14</strain>
    </source>
</reference>
<dbReference type="InterPro" id="IPR007047">
    <property type="entry name" value="Flp_Fap"/>
</dbReference>
<accession>A0A9X1YC50</accession>
<protein>
    <submittedName>
        <fullName evidence="2">Flp family type IVb pilin</fullName>
    </submittedName>
</protein>
<dbReference type="Proteomes" id="UP001139516">
    <property type="component" value="Unassembled WGS sequence"/>
</dbReference>
<comment type="caution">
    <text evidence="2">The sequence shown here is derived from an EMBL/GenBank/DDBJ whole genome shotgun (WGS) entry which is preliminary data.</text>
</comment>
<gene>
    <name evidence="2" type="ORF">M0638_18010</name>
</gene>
<keyword evidence="3" id="KW-1185">Reference proteome</keyword>
<dbReference type="Pfam" id="PF04964">
    <property type="entry name" value="Flp_Fap"/>
    <property type="match status" value="1"/>
</dbReference>